<comment type="subcellular location">
    <subcellularLocation>
        <location evidence="1">Membrane</location>
        <topology evidence="1">Multi-pass membrane protein</topology>
    </subcellularLocation>
</comment>
<dbReference type="InterPro" id="IPR001173">
    <property type="entry name" value="Glyco_trans_2-like"/>
</dbReference>
<dbReference type="Gene3D" id="3.90.550.10">
    <property type="entry name" value="Spore Coat Polysaccharide Biosynthesis Protein SpsA, Chain A"/>
    <property type="match status" value="1"/>
</dbReference>
<reference evidence="9 10" key="1">
    <citation type="submission" date="2017-03" db="EMBL/GenBank/DDBJ databases">
        <title>WGS assembly of Porphyra umbilicalis.</title>
        <authorList>
            <person name="Brawley S.H."/>
            <person name="Blouin N.A."/>
            <person name="Ficko-Blean E."/>
            <person name="Wheeler G.L."/>
            <person name="Lohr M."/>
            <person name="Goodson H.V."/>
            <person name="Jenkins J.W."/>
            <person name="Blaby-Haas C.E."/>
            <person name="Helliwell K.E."/>
            <person name="Chan C."/>
            <person name="Marriage T."/>
            <person name="Bhattacharya D."/>
            <person name="Klein A.S."/>
            <person name="Badis Y."/>
            <person name="Brodie J."/>
            <person name="Cao Y."/>
            <person name="Collen J."/>
            <person name="Dittami S.M."/>
            <person name="Gachon C.M."/>
            <person name="Green B.R."/>
            <person name="Karpowicz S."/>
            <person name="Kim J.W."/>
            <person name="Kudahl U."/>
            <person name="Lin S."/>
            <person name="Michel G."/>
            <person name="Mittag M."/>
            <person name="Olson B.J."/>
            <person name="Pangilinan J."/>
            <person name="Peng Y."/>
            <person name="Qiu H."/>
            <person name="Shu S."/>
            <person name="Singer J.T."/>
            <person name="Smith A.G."/>
            <person name="Sprecher B.N."/>
            <person name="Wagner V."/>
            <person name="Wang W."/>
            <person name="Wang Z.-Y."/>
            <person name="Yan J."/>
            <person name="Yarish C."/>
            <person name="Zoeuner-Riek S."/>
            <person name="Zhuang Y."/>
            <person name="Zou Y."/>
            <person name="Lindquist E.A."/>
            <person name="Grimwood J."/>
            <person name="Barry K."/>
            <person name="Rokhsar D.S."/>
            <person name="Schmutz J."/>
            <person name="Stiller J.W."/>
            <person name="Grossman A.R."/>
            <person name="Prochnik S.E."/>
        </authorList>
    </citation>
    <scope>NUCLEOTIDE SEQUENCE [LARGE SCALE GENOMIC DNA]</scope>
    <source>
        <strain evidence="9">4086291</strain>
    </source>
</reference>
<proteinExistence type="predicted"/>
<evidence type="ECO:0000256" key="6">
    <source>
        <dbReference type="ARBA" id="ARBA00023136"/>
    </source>
</evidence>
<sequence length="487" mass="54582">MRLLSQQQERTVRGAFSLAWVVLVVFAPAALFYFVDLSVVNVIYWISILSISITNVAIFLELLLAPFWDRYLERSKAGPVDFGTRHIVAMVSAYLPNEIDILSETIQRMIAAERPTEHTMLTVLIDHNGGKDAQVKRLEGIVAGFNAELGPDAPVRVVEVENKTSRSKAENINYALDYMRSMQPPPEMVALYDADHQPAPDVFVLAAGRLESSGADVLQGRAIIHQGYPLIALEYDIIYTVFWNGGQLLRGWGLFGGSNGYWRFEVLSQIGMDETRLTEDIDSSFRALRAGYLIEYDSSLRSYEEAPPSLYDLFRQRLRWAQGWGEVTEGHCLAMFANNPYFTLLSRIGVFMLLPWREVTTVYVSHQALLAGTASIIRCGGFACINKPLLFFAAQVIVIPWLNVAMAYKLSRGYRHPDLRWWHYVVYAAGSPVYETLKFLTSVLAHGRNLVGMKNWRVTKRKEADGKTVASDMSSVSDASVATAVTG</sequence>
<evidence type="ECO:0000313" key="9">
    <source>
        <dbReference type="EMBL" id="OSX74468.1"/>
    </source>
</evidence>
<dbReference type="AlphaFoldDB" id="A0A1X6P0S7"/>
<dbReference type="GO" id="GO:0016020">
    <property type="term" value="C:membrane"/>
    <property type="evidence" value="ECO:0007669"/>
    <property type="project" value="UniProtKB-SubCell"/>
</dbReference>
<feature type="domain" description="Glycosyltransferase 2-like" evidence="8">
    <location>
        <begin position="189"/>
        <end position="357"/>
    </location>
</feature>
<keyword evidence="4 7" id="KW-0812">Transmembrane</keyword>
<keyword evidence="6 7" id="KW-0472">Membrane</keyword>
<accession>A0A1X6P0S7</accession>
<evidence type="ECO:0000313" key="10">
    <source>
        <dbReference type="Proteomes" id="UP000218209"/>
    </source>
</evidence>
<dbReference type="SUPFAM" id="SSF53448">
    <property type="entry name" value="Nucleotide-diphospho-sugar transferases"/>
    <property type="match status" value="1"/>
</dbReference>
<evidence type="ECO:0000256" key="1">
    <source>
        <dbReference type="ARBA" id="ARBA00004141"/>
    </source>
</evidence>
<dbReference type="Pfam" id="PF13632">
    <property type="entry name" value="Glyco_trans_2_3"/>
    <property type="match status" value="1"/>
</dbReference>
<dbReference type="InterPro" id="IPR029044">
    <property type="entry name" value="Nucleotide-diphossugar_trans"/>
</dbReference>
<dbReference type="OrthoDB" id="72851at2759"/>
<evidence type="ECO:0000256" key="7">
    <source>
        <dbReference type="SAM" id="Phobius"/>
    </source>
</evidence>
<dbReference type="PANTHER" id="PTHR43867:SF2">
    <property type="entry name" value="CELLULOSE SYNTHASE CATALYTIC SUBUNIT A [UDP-FORMING]"/>
    <property type="match status" value="1"/>
</dbReference>
<organism evidence="9 10">
    <name type="scientific">Porphyra umbilicalis</name>
    <name type="common">Purple laver</name>
    <name type="synonym">Red alga</name>
    <dbReference type="NCBI Taxonomy" id="2786"/>
    <lineage>
        <taxon>Eukaryota</taxon>
        <taxon>Rhodophyta</taxon>
        <taxon>Bangiophyceae</taxon>
        <taxon>Bangiales</taxon>
        <taxon>Bangiaceae</taxon>
        <taxon>Porphyra</taxon>
    </lineage>
</organism>
<keyword evidence="10" id="KW-1185">Reference proteome</keyword>
<feature type="transmembrane region" description="Helical" evidence="7">
    <location>
        <begin position="12"/>
        <end position="35"/>
    </location>
</feature>
<feature type="transmembrane region" description="Helical" evidence="7">
    <location>
        <begin position="389"/>
        <end position="410"/>
    </location>
</feature>
<evidence type="ECO:0000256" key="2">
    <source>
        <dbReference type="ARBA" id="ARBA00022676"/>
    </source>
</evidence>
<feature type="transmembrane region" description="Helical" evidence="7">
    <location>
        <begin position="41"/>
        <end position="64"/>
    </location>
</feature>
<dbReference type="Proteomes" id="UP000218209">
    <property type="component" value="Unassembled WGS sequence"/>
</dbReference>
<protein>
    <recommendedName>
        <fullName evidence="8">Glycosyltransferase 2-like domain-containing protein</fullName>
    </recommendedName>
</protein>
<dbReference type="EMBL" id="KV918946">
    <property type="protein sequence ID" value="OSX74468.1"/>
    <property type="molecule type" value="Genomic_DNA"/>
</dbReference>
<gene>
    <name evidence="9" type="ORF">BU14_0288s0022</name>
</gene>
<keyword evidence="2" id="KW-0328">Glycosyltransferase</keyword>
<dbReference type="InterPro" id="IPR050321">
    <property type="entry name" value="Glycosyltr_2/OpgH_subfam"/>
</dbReference>
<keyword evidence="3" id="KW-0808">Transferase</keyword>
<evidence type="ECO:0000256" key="4">
    <source>
        <dbReference type="ARBA" id="ARBA00022692"/>
    </source>
</evidence>
<evidence type="ECO:0000256" key="3">
    <source>
        <dbReference type="ARBA" id="ARBA00022679"/>
    </source>
</evidence>
<dbReference type="PANTHER" id="PTHR43867">
    <property type="entry name" value="CELLULOSE SYNTHASE CATALYTIC SUBUNIT A [UDP-FORMING]"/>
    <property type="match status" value="1"/>
</dbReference>
<dbReference type="GO" id="GO:0016757">
    <property type="term" value="F:glycosyltransferase activity"/>
    <property type="evidence" value="ECO:0007669"/>
    <property type="project" value="UniProtKB-KW"/>
</dbReference>
<evidence type="ECO:0000256" key="5">
    <source>
        <dbReference type="ARBA" id="ARBA00022989"/>
    </source>
</evidence>
<keyword evidence="5 7" id="KW-1133">Transmembrane helix</keyword>
<name>A0A1X6P0S7_PORUM</name>
<evidence type="ECO:0000259" key="8">
    <source>
        <dbReference type="Pfam" id="PF13632"/>
    </source>
</evidence>